<organism evidence="1 2">
    <name type="scientific">Acaulospora colombiana</name>
    <dbReference type="NCBI Taxonomy" id="27376"/>
    <lineage>
        <taxon>Eukaryota</taxon>
        <taxon>Fungi</taxon>
        <taxon>Fungi incertae sedis</taxon>
        <taxon>Mucoromycota</taxon>
        <taxon>Glomeromycotina</taxon>
        <taxon>Glomeromycetes</taxon>
        <taxon>Diversisporales</taxon>
        <taxon>Acaulosporaceae</taxon>
        <taxon>Acaulospora</taxon>
    </lineage>
</organism>
<accession>A0ACA9NRJ4</accession>
<keyword evidence="2" id="KW-1185">Reference proteome</keyword>
<evidence type="ECO:0000313" key="1">
    <source>
        <dbReference type="EMBL" id="CAG8666256.1"/>
    </source>
</evidence>
<proteinExistence type="predicted"/>
<gene>
    <name evidence="1" type="ORF">ACOLOM_LOCUS8776</name>
</gene>
<protein>
    <submittedName>
        <fullName evidence="1">10156_t:CDS:1</fullName>
    </submittedName>
</protein>
<sequence>MEDGGVAEEGSYSELMQRRGVFYKLATAGEWEEEYQTESLLCAELRVEAILKQLPTGLDDSSLFDNSDEDYRNLIHSKKASS</sequence>
<dbReference type="Proteomes" id="UP000789525">
    <property type="component" value="Unassembled WGS sequence"/>
</dbReference>
<evidence type="ECO:0000313" key="2">
    <source>
        <dbReference type="Proteomes" id="UP000789525"/>
    </source>
</evidence>
<comment type="caution">
    <text evidence="1">The sequence shown here is derived from an EMBL/GenBank/DDBJ whole genome shotgun (WGS) entry which is preliminary data.</text>
</comment>
<name>A0ACA9NRJ4_9GLOM</name>
<dbReference type="EMBL" id="CAJVPT010023595">
    <property type="protein sequence ID" value="CAG8666256.1"/>
    <property type="molecule type" value="Genomic_DNA"/>
</dbReference>
<reference evidence="1" key="1">
    <citation type="submission" date="2021-06" db="EMBL/GenBank/DDBJ databases">
        <authorList>
            <person name="Kallberg Y."/>
            <person name="Tangrot J."/>
            <person name="Rosling A."/>
        </authorList>
    </citation>
    <scope>NUCLEOTIDE SEQUENCE</scope>
    <source>
        <strain evidence="1">CL356</strain>
    </source>
</reference>